<feature type="signal peptide" evidence="1">
    <location>
        <begin position="1"/>
        <end position="20"/>
    </location>
</feature>
<dbReference type="AlphaFoldDB" id="A0A1W0E532"/>
<sequence>MLLLFYFSLVFNIFVCKRLGKLKEKVQGIKNTKAFGIFKKAISIGREGLASTVPFGSIINKMFLTCDENACYNNICYEEDDHFNETND</sequence>
<gene>
    <name evidence="2" type="ORF">EHP00_1420</name>
</gene>
<dbReference type="EMBL" id="MNPJ01000020">
    <property type="protein sequence ID" value="OQS54350.1"/>
    <property type="molecule type" value="Genomic_DNA"/>
</dbReference>
<dbReference type="VEuPathDB" id="MicrosporidiaDB:EHP00_1420"/>
<comment type="caution">
    <text evidence="2">The sequence shown here is derived from an EMBL/GenBank/DDBJ whole genome shotgun (WGS) entry which is preliminary data.</text>
</comment>
<evidence type="ECO:0000256" key="1">
    <source>
        <dbReference type="SAM" id="SignalP"/>
    </source>
</evidence>
<evidence type="ECO:0000313" key="2">
    <source>
        <dbReference type="EMBL" id="OQS54350.1"/>
    </source>
</evidence>
<organism evidence="2 3">
    <name type="scientific">Ecytonucleospora hepatopenaei</name>
    <dbReference type="NCBI Taxonomy" id="646526"/>
    <lineage>
        <taxon>Eukaryota</taxon>
        <taxon>Fungi</taxon>
        <taxon>Fungi incertae sedis</taxon>
        <taxon>Microsporidia</taxon>
        <taxon>Enterocytozoonidae</taxon>
        <taxon>Ecytonucleospora</taxon>
    </lineage>
</organism>
<dbReference type="Proteomes" id="UP000192758">
    <property type="component" value="Unassembled WGS sequence"/>
</dbReference>
<protein>
    <submittedName>
        <fullName evidence="2">Uncharacterized protein</fullName>
    </submittedName>
</protein>
<reference evidence="2 3" key="1">
    <citation type="journal article" date="2017" name="Environ. Microbiol.">
        <title>Decay of the glycolytic pathway and adaptation to intranuclear parasitism within Enterocytozoonidae microsporidia.</title>
        <authorList>
            <person name="Wiredu Boakye D."/>
            <person name="Jaroenlak P."/>
            <person name="Prachumwat A."/>
            <person name="Williams T.A."/>
            <person name="Bateman K.S."/>
            <person name="Itsathitphaisarn O."/>
            <person name="Sritunyalucksana K."/>
            <person name="Paszkiewicz K.H."/>
            <person name="Moore K.A."/>
            <person name="Stentiford G.D."/>
            <person name="Williams B.A."/>
        </authorList>
    </citation>
    <scope>NUCLEOTIDE SEQUENCE [LARGE SCALE GENOMIC DNA]</scope>
    <source>
        <strain evidence="2 3">TH1</strain>
    </source>
</reference>
<accession>A0A1W0E532</accession>
<name>A0A1W0E532_9MICR</name>
<keyword evidence="3" id="KW-1185">Reference proteome</keyword>
<proteinExistence type="predicted"/>
<keyword evidence="1" id="KW-0732">Signal</keyword>
<evidence type="ECO:0000313" key="3">
    <source>
        <dbReference type="Proteomes" id="UP000192758"/>
    </source>
</evidence>
<feature type="chain" id="PRO_5013071384" evidence="1">
    <location>
        <begin position="21"/>
        <end position="88"/>
    </location>
</feature>